<organism evidence="3 4">
    <name type="scientific">Mycolicibacterium sarraceniae</name>
    <dbReference type="NCBI Taxonomy" id="1534348"/>
    <lineage>
        <taxon>Bacteria</taxon>
        <taxon>Bacillati</taxon>
        <taxon>Actinomycetota</taxon>
        <taxon>Actinomycetes</taxon>
        <taxon>Mycobacteriales</taxon>
        <taxon>Mycobacteriaceae</taxon>
        <taxon>Mycolicibacterium</taxon>
    </lineage>
</organism>
<feature type="domain" description="DUF4189" evidence="2">
    <location>
        <begin position="61"/>
        <end position="142"/>
    </location>
</feature>
<sequence>MASTRLVSAIVVGGVIAAAASTGIAWAGGPDGGTDNPNEVSEAVGTGAFLGVLEGFRATGATNGEASARVIAACEQAGGIECSVDEVTNENLCIVSVADDGNSTVAGGAGPTVEAARQDALQRAAANGTPFGPGAGIVISACP</sequence>
<dbReference type="AlphaFoldDB" id="A0A7I7SUP7"/>
<keyword evidence="4" id="KW-1185">Reference proteome</keyword>
<keyword evidence="1" id="KW-0732">Signal</keyword>
<dbReference type="InterPro" id="IPR025240">
    <property type="entry name" value="DUF4189"/>
</dbReference>
<dbReference type="Proteomes" id="UP000466445">
    <property type="component" value="Chromosome"/>
</dbReference>
<evidence type="ECO:0000256" key="1">
    <source>
        <dbReference type="SAM" id="SignalP"/>
    </source>
</evidence>
<proteinExistence type="predicted"/>
<evidence type="ECO:0000313" key="4">
    <source>
        <dbReference type="Proteomes" id="UP000466445"/>
    </source>
</evidence>
<feature type="chain" id="PRO_5039191579" description="DUF4189 domain-containing protein" evidence="1">
    <location>
        <begin position="28"/>
        <end position="143"/>
    </location>
</feature>
<accession>A0A7I7SUP7</accession>
<name>A0A7I7SUP7_9MYCO</name>
<dbReference type="Pfam" id="PF13827">
    <property type="entry name" value="DUF4189"/>
    <property type="match status" value="1"/>
</dbReference>
<evidence type="ECO:0000313" key="3">
    <source>
        <dbReference type="EMBL" id="BBY59909.1"/>
    </source>
</evidence>
<protein>
    <recommendedName>
        <fullName evidence="2">DUF4189 domain-containing protein</fullName>
    </recommendedName>
</protein>
<gene>
    <name evidence="3" type="ORF">MSAR_30450</name>
</gene>
<feature type="signal peptide" evidence="1">
    <location>
        <begin position="1"/>
        <end position="27"/>
    </location>
</feature>
<dbReference type="KEGG" id="msar:MSAR_30450"/>
<reference evidence="3 4" key="1">
    <citation type="journal article" date="2019" name="Emerg. Microbes Infect.">
        <title>Comprehensive subspecies identification of 175 nontuberculous mycobacteria species based on 7547 genomic profiles.</title>
        <authorList>
            <person name="Matsumoto Y."/>
            <person name="Kinjo T."/>
            <person name="Motooka D."/>
            <person name="Nabeya D."/>
            <person name="Jung N."/>
            <person name="Uechi K."/>
            <person name="Horii T."/>
            <person name="Iida T."/>
            <person name="Fujita J."/>
            <person name="Nakamura S."/>
        </authorList>
    </citation>
    <scope>NUCLEOTIDE SEQUENCE [LARGE SCALE GENOMIC DNA]</scope>
    <source>
        <strain evidence="3 4">JCM 30395</strain>
    </source>
</reference>
<dbReference type="EMBL" id="AP022595">
    <property type="protein sequence ID" value="BBY59909.1"/>
    <property type="molecule type" value="Genomic_DNA"/>
</dbReference>
<evidence type="ECO:0000259" key="2">
    <source>
        <dbReference type="Pfam" id="PF13827"/>
    </source>
</evidence>
<dbReference type="RefSeq" id="WP_163698166.1">
    <property type="nucleotide sequence ID" value="NZ_AP022595.1"/>
</dbReference>